<protein>
    <recommendedName>
        <fullName evidence="1">Glycosyltransferase family 18 catalytic domain-containing protein</fullName>
    </recommendedName>
</protein>
<dbReference type="GO" id="GO:0030144">
    <property type="term" value="F:alpha-1,6-mannosylglycoprotein 6-beta-N-acetylglucosaminyltransferase activity"/>
    <property type="evidence" value="ECO:0007669"/>
    <property type="project" value="InterPro"/>
</dbReference>
<comment type="caution">
    <text evidence="2">The sequence shown here is derived from an EMBL/GenBank/DDBJ whole genome shotgun (WGS) entry which is preliminary data.</text>
</comment>
<dbReference type="EMBL" id="JARIHO010000001">
    <property type="protein sequence ID" value="KAJ7367850.1"/>
    <property type="molecule type" value="Genomic_DNA"/>
</dbReference>
<proteinExistence type="predicted"/>
<feature type="domain" description="Glycosyltransferase family 18 catalytic" evidence="1">
    <location>
        <begin position="285"/>
        <end position="407"/>
    </location>
</feature>
<keyword evidence="3" id="KW-1185">Reference proteome</keyword>
<dbReference type="Pfam" id="PF15024">
    <property type="entry name" value="Glyco_transf_18"/>
    <property type="match status" value="1"/>
</dbReference>
<evidence type="ECO:0000313" key="3">
    <source>
        <dbReference type="Proteomes" id="UP001218218"/>
    </source>
</evidence>
<sequence length="440" mass="49649">MLNDFDDGGRHSGNYHSGGSLELSDTLYVQSSKDSRFEVWRTPSEIAFRKLRSCIGTSSCSTNQEKVIIVNSMYFRHTLSGETGGEEIFAQSTIVTMANLGYTVIHVEDLQEAVQVYRLLPNLVRIVIVDDWDSFLCWKDKQGCLRTEQNPTGIPGYKVLSFYFWPFPRHPLGPRWVLSPEPYYLQTASESISNTTYLGYSIEESCRKQKYISPDARPSPPQAWVLAKLLSYFVPEKNQFYAWSNEDLDAVAEETGGVLMMAAGSSDNPSAEETEPMPAMPDQSHYVNHGRIGQPLFMQKLAESRAVVGMGLPLISPTPWNALCLGVPYINPVDVWDQNNPEDTSRWRSQHPIAALLPEPYVYNVRKGDRQALIAAFKNAIAHPIQSYIPERMRMKSIETRMAEIVDTDWKAEEQNLAKWCTGPCGCQLPCDADTFSDVY</sequence>
<dbReference type="InterPro" id="IPR026116">
    <property type="entry name" value="GT18_cat"/>
</dbReference>
<gene>
    <name evidence="2" type="ORF">DFH08DRAFT_761212</name>
</gene>
<evidence type="ECO:0000313" key="2">
    <source>
        <dbReference type="EMBL" id="KAJ7367850.1"/>
    </source>
</evidence>
<reference evidence="2" key="1">
    <citation type="submission" date="2023-03" db="EMBL/GenBank/DDBJ databases">
        <title>Massive genome expansion in bonnet fungi (Mycena s.s.) driven by repeated elements and novel gene families across ecological guilds.</title>
        <authorList>
            <consortium name="Lawrence Berkeley National Laboratory"/>
            <person name="Harder C.B."/>
            <person name="Miyauchi S."/>
            <person name="Viragh M."/>
            <person name="Kuo A."/>
            <person name="Thoen E."/>
            <person name="Andreopoulos B."/>
            <person name="Lu D."/>
            <person name="Skrede I."/>
            <person name="Drula E."/>
            <person name="Henrissat B."/>
            <person name="Morin E."/>
            <person name="Kohler A."/>
            <person name="Barry K."/>
            <person name="LaButti K."/>
            <person name="Morin E."/>
            <person name="Salamov A."/>
            <person name="Lipzen A."/>
            <person name="Mereny Z."/>
            <person name="Hegedus B."/>
            <person name="Baldrian P."/>
            <person name="Stursova M."/>
            <person name="Weitz H."/>
            <person name="Taylor A."/>
            <person name="Grigoriev I.V."/>
            <person name="Nagy L.G."/>
            <person name="Martin F."/>
            <person name="Kauserud H."/>
        </authorList>
    </citation>
    <scope>NUCLEOTIDE SEQUENCE</scope>
    <source>
        <strain evidence="2">CBHHK002</strain>
    </source>
</reference>
<organism evidence="2 3">
    <name type="scientific">Mycena albidolilacea</name>
    <dbReference type="NCBI Taxonomy" id="1033008"/>
    <lineage>
        <taxon>Eukaryota</taxon>
        <taxon>Fungi</taxon>
        <taxon>Dikarya</taxon>
        <taxon>Basidiomycota</taxon>
        <taxon>Agaricomycotina</taxon>
        <taxon>Agaricomycetes</taxon>
        <taxon>Agaricomycetidae</taxon>
        <taxon>Agaricales</taxon>
        <taxon>Marasmiineae</taxon>
        <taxon>Mycenaceae</taxon>
        <taxon>Mycena</taxon>
    </lineage>
</organism>
<accession>A0AAD7ATS2</accession>
<name>A0AAD7ATS2_9AGAR</name>
<evidence type="ECO:0000259" key="1">
    <source>
        <dbReference type="Pfam" id="PF15024"/>
    </source>
</evidence>
<dbReference type="AlphaFoldDB" id="A0AAD7ATS2"/>
<dbReference type="Proteomes" id="UP001218218">
    <property type="component" value="Unassembled WGS sequence"/>
</dbReference>